<dbReference type="AlphaFoldDB" id="A0A2Z6EXC5"/>
<dbReference type="Proteomes" id="UP000282597">
    <property type="component" value="Chromosome"/>
</dbReference>
<reference evidence="1 2" key="1">
    <citation type="journal article" date="2018" name="Microbes Environ.">
        <title>Comparative Genomic Insights into Endofungal Lifestyles of Two Bacterial Endosymbionts, Mycoavidus cysteinexigens and Burkholderia rhizoxinica.</title>
        <authorList>
            <person name="Sharmin D."/>
            <person name="Guo Y."/>
            <person name="Nishizawa T."/>
            <person name="Ohshima S."/>
            <person name="Sato Y."/>
            <person name="Takashima Y."/>
            <person name="Narisawa K."/>
            <person name="Ohta H."/>
        </authorList>
    </citation>
    <scope>NUCLEOTIDE SEQUENCE [LARGE SCALE GENOMIC DNA]</scope>
    <source>
        <strain evidence="1 2">B1-EB</strain>
    </source>
</reference>
<proteinExistence type="predicted"/>
<gene>
    <name evidence="1" type="ORF">MCB1EB_1959</name>
</gene>
<protein>
    <recommendedName>
        <fullName evidence="3">Carboxypeptidase regulatory-like domain-containing protein</fullName>
    </recommendedName>
</protein>
<evidence type="ECO:0000313" key="1">
    <source>
        <dbReference type="EMBL" id="BBE10120.1"/>
    </source>
</evidence>
<name>A0A2Z6EXC5_9BURK</name>
<dbReference type="EMBL" id="AP018150">
    <property type="protein sequence ID" value="BBE10120.1"/>
    <property type="molecule type" value="Genomic_DNA"/>
</dbReference>
<evidence type="ECO:0000313" key="2">
    <source>
        <dbReference type="Proteomes" id="UP000282597"/>
    </source>
</evidence>
<accession>A0A2Z6EXC5</accession>
<dbReference type="KEGG" id="mcys:MCB1EB_1959"/>
<dbReference type="SUPFAM" id="SSF49464">
    <property type="entry name" value="Carboxypeptidase regulatory domain-like"/>
    <property type="match status" value="1"/>
</dbReference>
<dbReference type="RefSeq" id="WP_081953603.1">
    <property type="nucleotide sequence ID" value="NZ_AP018150.1"/>
</dbReference>
<organism evidence="1 2">
    <name type="scientific">Mycoavidus cysteinexigens</name>
    <dbReference type="NCBI Taxonomy" id="1553431"/>
    <lineage>
        <taxon>Bacteria</taxon>
        <taxon>Pseudomonadati</taxon>
        <taxon>Pseudomonadota</taxon>
        <taxon>Betaproteobacteria</taxon>
        <taxon>Burkholderiales</taxon>
        <taxon>Burkholderiaceae</taxon>
        <taxon>Mycoavidus</taxon>
    </lineage>
</organism>
<evidence type="ECO:0008006" key="3">
    <source>
        <dbReference type="Google" id="ProtNLM"/>
    </source>
</evidence>
<sequence>MPIKPTYRSKANWGTAITLIAALGICLGSHNVLAQIKQADFTGLPQEQRQGDVKFISGGVGLNESEAIRREVEHWPLGLRFSSPNSDYLTGVRVYITDTHGGEILQADSRGPYMLVRLRPGRYIVHARYQENEQTQPIEVSGKGAKRMAFLWSTWD</sequence>
<keyword evidence="2" id="KW-1185">Reference proteome</keyword>
<dbReference type="InterPro" id="IPR008969">
    <property type="entry name" value="CarboxyPept-like_regulatory"/>
</dbReference>